<keyword evidence="12" id="KW-1185">Reference proteome</keyword>
<evidence type="ECO:0000313" key="12">
    <source>
        <dbReference type="Proteomes" id="UP000606870"/>
    </source>
</evidence>
<feature type="transmembrane region" description="Helical" evidence="9">
    <location>
        <begin position="215"/>
        <end position="238"/>
    </location>
</feature>
<feature type="transmembrane region" description="Helical" evidence="9">
    <location>
        <begin position="380"/>
        <end position="398"/>
    </location>
</feature>
<keyword evidence="5 9" id="KW-0812">Transmembrane</keyword>
<comment type="subcellular location">
    <subcellularLocation>
        <location evidence="1">Cell membrane</location>
        <topology evidence="1">Multi-pass membrane protein</topology>
    </subcellularLocation>
</comment>
<evidence type="ECO:0000256" key="8">
    <source>
        <dbReference type="ARBA" id="ARBA00038435"/>
    </source>
</evidence>
<evidence type="ECO:0000256" key="1">
    <source>
        <dbReference type="ARBA" id="ARBA00004651"/>
    </source>
</evidence>
<feature type="transmembrane region" description="Helical" evidence="9">
    <location>
        <begin position="405"/>
        <end position="423"/>
    </location>
</feature>
<gene>
    <name evidence="11" type="ORF">H8J70_06695</name>
</gene>
<comment type="caution">
    <text evidence="11">The sequence shown here is derived from an EMBL/GenBank/DDBJ whole genome shotgun (WGS) entry which is preliminary data.</text>
</comment>
<accession>A0ABR6VJP4</accession>
<feature type="transmembrane region" description="Helical" evidence="9">
    <location>
        <begin position="98"/>
        <end position="121"/>
    </location>
</feature>
<dbReference type="Pfam" id="PF03553">
    <property type="entry name" value="Na_H_antiporter"/>
    <property type="match status" value="1"/>
</dbReference>
<keyword evidence="4" id="KW-1003">Cell membrane</keyword>
<evidence type="ECO:0000256" key="4">
    <source>
        <dbReference type="ARBA" id="ARBA00022475"/>
    </source>
</evidence>
<dbReference type="InterPro" id="IPR052180">
    <property type="entry name" value="NhaC_Na-H+_Antiporter"/>
</dbReference>
<protein>
    <submittedName>
        <fullName evidence="11">Sodium:proton antiporter</fullName>
    </submittedName>
</protein>
<organism evidence="11 12">
    <name type="scientific">Megasphaera hominis</name>
    <dbReference type="NCBI Taxonomy" id="159836"/>
    <lineage>
        <taxon>Bacteria</taxon>
        <taxon>Bacillati</taxon>
        <taxon>Bacillota</taxon>
        <taxon>Negativicutes</taxon>
        <taxon>Veillonellales</taxon>
        <taxon>Veillonellaceae</taxon>
        <taxon>Megasphaera</taxon>
    </lineage>
</organism>
<feature type="domain" description="Na+/H+ antiporter NhaC-like C-terminal" evidence="10">
    <location>
        <begin position="151"/>
        <end position="417"/>
    </location>
</feature>
<feature type="transmembrane region" description="Helical" evidence="9">
    <location>
        <begin position="292"/>
        <end position="311"/>
    </location>
</feature>
<feature type="transmembrane region" description="Helical" evidence="9">
    <location>
        <begin position="29"/>
        <end position="49"/>
    </location>
</feature>
<keyword evidence="6 9" id="KW-1133">Transmembrane helix</keyword>
<dbReference type="PANTHER" id="PTHR33451">
    <property type="entry name" value="MALATE-2H(+)/NA(+)-LACTATE ANTIPORTER"/>
    <property type="match status" value="1"/>
</dbReference>
<evidence type="ECO:0000256" key="9">
    <source>
        <dbReference type="SAM" id="Phobius"/>
    </source>
</evidence>
<keyword evidence="3" id="KW-0050">Antiport</keyword>
<proteinExistence type="inferred from homology"/>
<dbReference type="PANTHER" id="PTHR33451:SF3">
    <property type="entry name" value="MALATE-2H(+)_NA(+)-LACTATE ANTIPORTER"/>
    <property type="match status" value="1"/>
</dbReference>
<feature type="transmembrane region" description="Helical" evidence="9">
    <location>
        <begin position="332"/>
        <end position="360"/>
    </location>
</feature>
<comment type="similarity">
    <text evidence="8">Belongs to the NhaC Na(+)/H(+) (TC 2.A.35) antiporter family.</text>
</comment>
<evidence type="ECO:0000256" key="7">
    <source>
        <dbReference type="ARBA" id="ARBA00023136"/>
    </source>
</evidence>
<name>A0ABR6VJP4_9FIRM</name>
<evidence type="ECO:0000259" key="10">
    <source>
        <dbReference type="Pfam" id="PF03553"/>
    </source>
</evidence>
<dbReference type="Proteomes" id="UP000606870">
    <property type="component" value="Unassembled WGS sequence"/>
</dbReference>
<evidence type="ECO:0000256" key="5">
    <source>
        <dbReference type="ARBA" id="ARBA00022692"/>
    </source>
</evidence>
<dbReference type="EMBL" id="JACOGK010000017">
    <property type="protein sequence ID" value="MBC3536934.1"/>
    <property type="molecule type" value="Genomic_DNA"/>
</dbReference>
<feature type="transmembrane region" description="Helical" evidence="9">
    <location>
        <begin position="250"/>
        <end position="272"/>
    </location>
</feature>
<feature type="transmembrane region" description="Helical" evidence="9">
    <location>
        <begin position="185"/>
        <end position="203"/>
    </location>
</feature>
<evidence type="ECO:0000313" key="11">
    <source>
        <dbReference type="EMBL" id="MBC3536934.1"/>
    </source>
</evidence>
<evidence type="ECO:0000256" key="6">
    <source>
        <dbReference type="ARBA" id="ARBA00022989"/>
    </source>
</evidence>
<evidence type="ECO:0000256" key="2">
    <source>
        <dbReference type="ARBA" id="ARBA00022448"/>
    </source>
</evidence>
<keyword evidence="7 9" id="KW-0472">Membrane</keyword>
<evidence type="ECO:0000256" key="3">
    <source>
        <dbReference type="ARBA" id="ARBA00022449"/>
    </source>
</evidence>
<reference evidence="11 12" key="1">
    <citation type="submission" date="2020-08" db="EMBL/GenBank/DDBJ databases">
        <authorList>
            <person name="Liu C."/>
            <person name="Sun Q."/>
        </authorList>
    </citation>
    <scope>NUCLEOTIDE SEQUENCE [LARGE SCALE GENOMIC DNA]</scope>
    <source>
        <strain evidence="11 12">NSJ-59</strain>
    </source>
</reference>
<sequence>MDWLVLALFIACLIGCVLQGISVVWALAAGYVIFFAYGLYCHLTAGELLRVSWRGLRTVRTILVVMVLIGMLTTAWRAGGTLPMIVALAGQVIRPDAFIVLAFILNCLVSVLTGTSFGTVATMGVICMSVSQLLAVSPVLTGGAVMSGAFFGDRCSPLSTSALLVATVTRTNIFHNLVHMARHAVVPFVLCCLIYTVLGWHQGGGTVNLVIQDLFWQYFDLNGLTLVPALVIIAFSLFKIDVRKTLAVSIVISLVLAVWLQGMDIGVLLPMLISGYHIASPELAPMLNGGGIVTMVPSIAIIALSATYAGIFERTDLLHRLRGCITRLAKVLNPFGCIWVVSCFISMISCAQTLAVILTNQLCRDVLPEKEDMMIALEDTVIVSAALIPWCIAAAVPLATMEAPVLSLAAAVYLYIQPLYSWFTFGRKGW</sequence>
<dbReference type="RefSeq" id="WP_186503090.1">
    <property type="nucleotide sequence ID" value="NZ_JACOGK010000017.1"/>
</dbReference>
<keyword evidence="2" id="KW-0813">Transport</keyword>
<feature type="transmembrane region" description="Helical" evidence="9">
    <location>
        <begin position="61"/>
        <end position="78"/>
    </location>
</feature>
<dbReference type="InterPro" id="IPR018461">
    <property type="entry name" value="Na/H_Antiport_NhaC-like_C"/>
</dbReference>